<organism evidence="2 3">
    <name type="scientific">Carnegiea gigantea</name>
    <dbReference type="NCBI Taxonomy" id="171969"/>
    <lineage>
        <taxon>Eukaryota</taxon>
        <taxon>Viridiplantae</taxon>
        <taxon>Streptophyta</taxon>
        <taxon>Embryophyta</taxon>
        <taxon>Tracheophyta</taxon>
        <taxon>Spermatophyta</taxon>
        <taxon>Magnoliopsida</taxon>
        <taxon>eudicotyledons</taxon>
        <taxon>Gunneridae</taxon>
        <taxon>Pentapetalae</taxon>
        <taxon>Caryophyllales</taxon>
        <taxon>Cactineae</taxon>
        <taxon>Cactaceae</taxon>
        <taxon>Cactoideae</taxon>
        <taxon>Echinocereeae</taxon>
        <taxon>Carnegiea</taxon>
    </lineage>
</organism>
<name>A0A9Q1KN56_9CARY</name>
<dbReference type="Proteomes" id="UP001153076">
    <property type="component" value="Unassembled WGS sequence"/>
</dbReference>
<gene>
    <name evidence="2" type="ORF">Cgig2_019737</name>
</gene>
<evidence type="ECO:0000256" key="1">
    <source>
        <dbReference type="SAM" id="MobiDB-lite"/>
    </source>
</evidence>
<keyword evidence="3" id="KW-1185">Reference proteome</keyword>
<dbReference type="OrthoDB" id="1752268at2759"/>
<evidence type="ECO:0000313" key="2">
    <source>
        <dbReference type="EMBL" id="KAJ8446584.1"/>
    </source>
</evidence>
<proteinExistence type="predicted"/>
<comment type="caution">
    <text evidence="2">The sequence shown here is derived from an EMBL/GenBank/DDBJ whole genome shotgun (WGS) entry which is preliminary data.</text>
</comment>
<dbReference type="EMBL" id="JAKOGI010000052">
    <property type="protein sequence ID" value="KAJ8446584.1"/>
    <property type="molecule type" value="Genomic_DNA"/>
</dbReference>
<evidence type="ECO:0000313" key="3">
    <source>
        <dbReference type="Proteomes" id="UP001153076"/>
    </source>
</evidence>
<protein>
    <submittedName>
        <fullName evidence="2">Uncharacterized protein</fullName>
    </submittedName>
</protein>
<accession>A0A9Q1KN56</accession>
<reference evidence="2" key="1">
    <citation type="submission" date="2022-04" db="EMBL/GenBank/DDBJ databases">
        <title>Carnegiea gigantea Genome sequencing and assembly v2.</title>
        <authorList>
            <person name="Copetti D."/>
            <person name="Sanderson M.J."/>
            <person name="Burquez A."/>
            <person name="Wojciechowski M.F."/>
        </authorList>
    </citation>
    <scope>NUCLEOTIDE SEQUENCE</scope>
    <source>
        <strain evidence="2">SGP5-SGP5p</strain>
        <tissue evidence="2">Aerial part</tissue>
    </source>
</reference>
<dbReference type="AlphaFoldDB" id="A0A9Q1KN56"/>
<feature type="region of interest" description="Disordered" evidence="1">
    <location>
        <begin position="27"/>
        <end position="71"/>
    </location>
</feature>
<sequence>MEIGGCGERTKTILLVSMPNIATVQAMESQRGQLQPRHHMQHTPDKQPGARSKSRPQGLEVKPLNEGRPPSIVLTASADENGQTTVECQELRKALHELADKGQIDRFLKREARALAAELQDKECSSEIVATITGGYAEGITRSAWKAQVRGAQQVLIAKQGSRITMPTMVFGGE</sequence>